<dbReference type="EMBL" id="CP088295">
    <property type="protein sequence ID" value="UUY01577.1"/>
    <property type="molecule type" value="Genomic_DNA"/>
</dbReference>
<gene>
    <name evidence="1" type="ORF">LRS13_12615</name>
</gene>
<evidence type="ECO:0008006" key="3">
    <source>
        <dbReference type="Google" id="ProtNLM"/>
    </source>
</evidence>
<accession>A0ABY5PAD6</accession>
<evidence type="ECO:0000313" key="1">
    <source>
        <dbReference type="EMBL" id="UUY01577.1"/>
    </source>
</evidence>
<sequence>MSVIYEPTEVEQRIAEAIRSEVRNRLDGESLSVEEAASRLGVAPVGLTSLLARKWTFEEAFRIASNLDINFAEVLSDEAA</sequence>
<dbReference type="Proteomes" id="UP001058860">
    <property type="component" value="Chromosome"/>
</dbReference>
<keyword evidence="2" id="KW-1185">Reference proteome</keyword>
<dbReference type="RefSeq" id="WP_353862132.1">
    <property type="nucleotide sequence ID" value="NZ_CP088295.1"/>
</dbReference>
<proteinExistence type="predicted"/>
<protein>
    <recommendedName>
        <fullName evidence="3">HTH cro/C1-type domain-containing protein</fullName>
    </recommendedName>
</protein>
<organism evidence="1 2">
    <name type="scientific">Svornostia abyssi</name>
    <dbReference type="NCBI Taxonomy" id="2898438"/>
    <lineage>
        <taxon>Bacteria</taxon>
        <taxon>Bacillati</taxon>
        <taxon>Actinomycetota</taxon>
        <taxon>Thermoleophilia</taxon>
        <taxon>Solirubrobacterales</taxon>
        <taxon>Baekduiaceae</taxon>
        <taxon>Svornostia</taxon>
    </lineage>
</organism>
<name>A0ABY5PAD6_9ACTN</name>
<reference evidence="2" key="1">
    <citation type="submission" date="2021-11" db="EMBL/GenBank/DDBJ databases">
        <title>Cultivation dependent microbiological survey of springs from the worlds oldest radium mine currently devoted to the extraction of radon-saturated water.</title>
        <authorList>
            <person name="Kapinusova G."/>
            <person name="Smrhova T."/>
            <person name="Strejcek M."/>
            <person name="Suman J."/>
            <person name="Jani K."/>
            <person name="Pajer P."/>
            <person name="Uhlik O."/>
        </authorList>
    </citation>
    <scope>NUCLEOTIDE SEQUENCE [LARGE SCALE GENOMIC DNA]</scope>
    <source>
        <strain evidence="2">J379</strain>
    </source>
</reference>
<evidence type="ECO:0000313" key="2">
    <source>
        <dbReference type="Proteomes" id="UP001058860"/>
    </source>
</evidence>